<dbReference type="GO" id="GO:0016787">
    <property type="term" value="F:hydrolase activity"/>
    <property type="evidence" value="ECO:0007669"/>
    <property type="project" value="UniProtKB-KW"/>
</dbReference>
<organism evidence="4 5">
    <name type="scientific">Faucicola atlantae</name>
    <dbReference type="NCBI Taxonomy" id="34059"/>
    <lineage>
        <taxon>Bacteria</taxon>
        <taxon>Pseudomonadati</taxon>
        <taxon>Pseudomonadota</taxon>
        <taxon>Gammaproteobacteria</taxon>
        <taxon>Moraxellales</taxon>
        <taxon>Moraxellaceae</taxon>
        <taxon>Faucicola</taxon>
    </lineage>
</organism>
<dbReference type="CDD" id="cd02612">
    <property type="entry name" value="HAD_PGPPase"/>
    <property type="match status" value="1"/>
</dbReference>
<evidence type="ECO:0000256" key="2">
    <source>
        <dbReference type="ARBA" id="ARBA00022801"/>
    </source>
</evidence>
<dbReference type="InterPro" id="IPR050582">
    <property type="entry name" value="HAD-like_SerB"/>
</dbReference>
<evidence type="ECO:0000313" key="5">
    <source>
        <dbReference type="Proteomes" id="UP000092508"/>
    </source>
</evidence>
<gene>
    <name evidence="4" type="ORF">A9308_02320</name>
</gene>
<dbReference type="Gene3D" id="1.20.1440.100">
    <property type="entry name" value="SG protein - dephosphorylation function"/>
    <property type="match status" value="1"/>
</dbReference>
<proteinExistence type="predicted"/>
<keyword evidence="3" id="KW-0460">Magnesium</keyword>
<evidence type="ECO:0000256" key="3">
    <source>
        <dbReference type="ARBA" id="ARBA00022842"/>
    </source>
</evidence>
<dbReference type="PANTHER" id="PTHR43344:SF13">
    <property type="entry name" value="PHOSPHATASE RV3661-RELATED"/>
    <property type="match status" value="1"/>
</dbReference>
<comment type="caution">
    <text evidence="4">The sequence shown here is derived from an EMBL/GenBank/DDBJ whole genome shotgun (WGS) entry which is preliminary data.</text>
</comment>
<dbReference type="STRING" id="34059.A9308_02320"/>
<dbReference type="Pfam" id="PF12710">
    <property type="entry name" value="HAD"/>
    <property type="match status" value="1"/>
</dbReference>
<protein>
    <submittedName>
        <fullName evidence="4">Hydrolase</fullName>
    </submittedName>
</protein>
<dbReference type="AlphaFoldDB" id="A0A1B8QFW9"/>
<dbReference type="SUPFAM" id="SSF56784">
    <property type="entry name" value="HAD-like"/>
    <property type="match status" value="1"/>
</dbReference>
<reference evidence="4 5" key="1">
    <citation type="submission" date="2016-06" db="EMBL/GenBank/DDBJ databases">
        <title>Draft genome of Moraxella atlantae CCUG 66109.</title>
        <authorList>
            <person name="Salva-Serra F."/>
            <person name="Engstrom-Jakobsson H."/>
            <person name="Thorell K."/>
            <person name="Gonzales-Siles L."/>
            <person name="Karlsson R."/>
            <person name="Boulund F."/>
            <person name="Engstrand L."/>
            <person name="Kristiansson E."/>
            <person name="Moore E."/>
        </authorList>
    </citation>
    <scope>NUCLEOTIDE SEQUENCE [LARGE SCALE GENOMIC DNA]</scope>
    <source>
        <strain evidence="4 5">CCUG 66109</strain>
    </source>
</reference>
<dbReference type="Proteomes" id="UP000092508">
    <property type="component" value="Unassembled WGS sequence"/>
</dbReference>
<dbReference type="NCBIfam" id="TIGR01488">
    <property type="entry name" value="HAD-SF-IB"/>
    <property type="match status" value="1"/>
</dbReference>
<dbReference type="InterPro" id="IPR006385">
    <property type="entry name" value="HAD_hydro_SerB1"/>
</dbReference>
<sequence>MSNQSQSATQPSTSQRELAVFDLDHTLIDADSDYLWGEYLVKNRLVDEANFRARNQRFYEQYVEGTLDSTEYGEFVAGFLAQHDMPTLHAWRDDYVQNTIAPHVRPKAQHAMQMHIDAGHDVLIISATNDFIVQAVAALFLDDATRIIATPFAIENDRYTGRLAGRPSFQDGKLFYLEQWLANQQAQGVTYSKTYAYSDSKNDIPLLSWADVAVAVSPDDALHAYALAHQWAIEDWRI</sequence>
<evidence type="ECO:0000256" key="1">
    <source>
        <dbReference type="ARBA" id="ARBA00022723"/>
    </source>
</evidence>
<name>A0A1B8QFW9_9GAMM</name>
<evidence type="ECO:0000313" key="4">
    <source>
        <dbReference type="EMBL" id="OBX80871.1"/>
    </source>
</evidence>
<dbReference type="Gene3D" id="3.40.50.1000">
    <property type="entry name" value="HAD superfamily/HAD-like"/>
    <property type="match status" value="1"/>
</dbReference>
<dbReference type="EMBL" id="LZMZ01000003">
    <property type="protein sequence ID" value="OBX80871.1"/>
    <property type="molecule type" value="Genomic_DNA"/>
</dbReference>
<keyword evidence="2 4" id="KW-0378">Hydrolase</keyword>
<dbReference type="NCBIfam" id="TIGR01490">
    <property type="entry name" value="HAD-SF-IB-hyp1"/>
    <property type="match status" value="1"/>
</dbReference>
<dbReference type="RefSeq" id="WP_067234535.1">
    <property type="nucleotide sequence ID" value="NZ_LZMZ01000003.1"/>
</dbReference>
<accession>A0A1B8QFW9</accession>
<dbReference type="GO" id="GO:0046872">
    <property type="term" value="F:metal ion binding"/>
    <property type="evidence" value="ECO:0007669"/>
    <property type="project" value="UniProtKB-KW"/>
</dbReference>
<dbReference type="InterPro" id="IPR036412">
    <property type="entry name" value="HAD-like_sf"/>
</dbReference>
<dbReference type="PANTHER" id="PTHR43344">
    <property type="entry name" value="PHOSPHOSERINE PHOSPHATASE"/>
    <property type="match status" value="1"/>
</dbReference>
<dbReference type="InterPro" id="IPR023214">
    <property type="entry name" value="HAD_sf"/>
</dbReference>
<keyword evidence="1" id="KW-0479">Metal-binding</keyword>